<evidence type="ECO:0000313" key="4">
    <source>
        <dbReference type="EMBL" id="CAG9807059.1"/>
    </source>
</evidence>
<dbReference type="GO" id="GO:0005737">
    <property type="term" value="C:cytoplasm"/>
    <property type="evidence" value="ECO:0007669"/>
    <property type="project" value="UniProtKB-SubCell"/>
</dbReference>
<sequence>MAEIVLNDLNNIQKYVYGEYKSAGGSNIEWLSQLSVKFIDAFKKLHEFLNRGLSKSPNKQIIIHHCMLCANQIVVCLRFLEKTVSTEKDQNSCLITSRQCFFDRIFWCLVRLKSIINSANDHVVSEQINDQANFIEILDAVLDNLASFVNLDDECNVTNKAERRANMIMESKEIFEGINNLLSLTLSFSNIAVSSDHIPLKVLSENLFKLSREFKDEFTFSNTKLNDINAVKKRLKSVELESSLYRLENYVNDSLLRLVYHVFSEINENPLKKLVIDAELKSQGTEIDKFDILIERFLLIGQFAVTFAKDDVKVSSLIKSCLASIESLDTYLIPALTSKIEDPSLDILKEHFYEECDELQRNIHLIIDTKAFCMILVDLIIDSIENNRKTFDKDSLLLILDFSKVLLTHLTVASDNLKLHQDKVALFYFNDFKLIINECEAILTYPDPIENFEQRVLKRYNIMKNTIKKLVSAIRVREADFNEENLKPIVKITEAPPKNSDFFNTIRPSGYGAVLYESKRSIKSSKTQTIPQPSSAKKSAKKRNESLRREIFKKNELKITEDLTQNDDDILDNTDLHITEILDKLSSLSIHIPKKF</sequence>
<evidence type="ECO:0008006" key="6">
    <source>
        <dbReference type="Google" id="ProtNLM"/>
    </source>
</evidence>
<dbReference type="OrthoDB" id="6342160at2759"/>
<evidence type="ECO:0000256" key="1">
    <source>
        <dbReference type="ARBA" id="ARBA00004496"/>
    </source>
</evidence>
<keyword evidence="2" id="KW-0963">Cytoplasm</keyword>
<dbReference type="GO" id="GO:0016477">
    <property type="term" value="P:cell migration"/>
    <property type="evidence" value="ECO:0007669"/>
    <property type="project" value="TreeGrafter"/>
</dbReference>
<evidence type="ECO:0000256" key="3">
    <source>
        <dbReference type="SAM" id="MobiDB-lite"/>
    </source>
</evidence>
<name>A0A9N9RXF2_9DIPT</name>
<feature type="region of interest" description="Disordered" evidence="3">
    <location>
        <begin position="524"/>
        <end position="545"/>
    </location>
</feature>
<dbReference type="Gene3D" id="1.20.120.810">
    <property type="entry name" value="Vinculin, Vh2 four-helix bundle"/>
    <property type="match status" value="1"/>
</dbReference>
<organism evidence="4 5">
    <name type="scientific">Chironomus riparius</name>
    <dbReference type="NCBI Taxonomy" id="315576"/>
    <lineage>
        <taxon>Eukaryota</taxon>
        <taxon>Metazoa</taxon>
        <taxon>Ecdysozoa</taxon>
        <taxon>Arthropoda</taxon>
        <taxon>Hexapoda</taxon>
        <taxon>Insecta</taxon>
        <taxon>Pterygota</taxon>
        <taxon>Neoptera</taxon>
        <taxon>Endopterygota</taxon>
        <taxon>Diptera</taxon>
        <taxon>Nematocera</taxon>
        <taxon>Chironomoidea</taxon>
        <taxon>Chironomidae</taxon>
        <taxon>Chironominae</taxon>
        <taxon>Chironomus</taxon>
    </lineage>
</organism>
<dbReference type="GO" id="GO:0007349">
    <property type="term" value="P:cellularization"/>
    <property type="evidence" value="ECO:0007669"/>
    <property type="project" value="InterPro"/>
</dbReference>
<dbReference type="GO" id="GO:0008013">
    <property type="term" value="F:beta-catenin binding"/>
    <property type="evidence" value="ECO:0007669"/>
    <property type="project" value="TreeGrafter"/>
</dbReference>
<protein>
    <recommendedName>
        <fullName evidence="6">Serendipity locus protein alpha</fullName>
    </recommendedName>
</protein>
<proteinExistence type="predicted"/>
<comment type="subcellular location">
    <subcellularLocation>
        <location evidence="1">Cytoplasm</location>
    </subcellularLocation>
</comment>
<reference evidence="4" key="2">
    <citation type="submission" date="2022-10" db="EMBL/GenBank/DDBJ databases">
        <authorList>
            <consortium name="ENA_rothamsted_submissions"/>
            <consortium name="culmorum"/>
            <person name="King R."/>
        </authorList>
    </citation>
    <scope>NUCLEOTIDE SEQUENCE</scope>
</reference>
<keyword evidence="5" id="KW-1185">Reference proteome</keyword>
<dbReference type="AlphaFoldDB" id="A0A9N9RXF2"/>
<dbReference type="PANTHER" id="PTHR18914">
    <property type="entry name" value="ALPHA CATENIN"/>
    <property type="match status" value="1"/>
</dbReference>
<dbReference type="EMBL" id="OU895879">
    <property type="protein sequence ID" value="CAG9807059.1"/>
    <property type="molecule type" value="Genomic_DNA"/>
</dbReference>
<dbReference type="GO" id="GO:0016342">
    <property type="term" value="C:catenin complex"/>
    <property type="evidence" value="ECO:0007669"/>
    <property type="project" value="TreeGrafter"/>
</dbReference>
<dbReference type="PANTHER" id="PTHR18914:SF33">
    <property type="entry name" value="RE47911P-RELATED"/>
    <property type="match status" value="1"/>
</dbReference>
<dbReference type="Pfam" id="PF05482">
    <property type="entry name" value="Serendipity_A"/>
    <property type="match status" value="1"/>
</dbReference>
<accession>A0A9N9RXF2</accession>
<gene>
    <name evidence="4" type="ORF">CHIRRI_LOCUS9909</name>
</gene>
<dbReference type="GO" id="GO:0051015">
    <property type="term" value="F:actin filament binding"/>
    <property type="evidence" value="ECO:0007669"/>
    <property type="project" value="TreeGrafter"/>
</dbReference>
<feature type="compositionally biased region" description="Polar residues" evidence="3">
    <location>
        <begin position="524"/>
        <end position="533"/>
    </location>
</feature>
<evidence type="ECO:0000256" key="2">
    <source>
        <dbReference type="ARBA" id="ARBA00022490"/>
    </source>
</evidence>
<dbReference type="GO" id="GO:0005912">
    <property type="term" value="C:adherens junction"/>
    <property type="evidence" value="ECO:0007669"/>
    <property type="project" value="TreeGrafter"/>
</dbReference>
<reference evidence="4" key="1">
    <citation type="submission" date="2022-01" db="EMBL/GenBank/DDBJ databases">
        <authorList>
            <person name="King R."/>
        </authorList>
    </citation>
    <scope>NUCLEOTIDE SEQUENCE</scope>
</reference>
<dbReference type="GO" id="GO:0098609">
    <property type="term" value="P:cell-cell adhesion"/>
    <property type="evidence" value="ECO:0007669"/>
    <property type="project" value="TreeGrafter"/>
</dbReference>
<dbReference type="InterPro" id="IPR008837">
    <property type="entry name" value="Serendipity_A"/>
</dbReference>
<evidence type="ECO:0000313" key="5">
    <source>
        <dbReference type="Proteomes" id="UP001153620"/>
    </source>
</evidence>
<dbReference type="Proteomes" id="UP001153620">
    <property type="component" value="Chromosome 3"/>
</dbReference>